<feature type="signal peptide" evidence="1">
    <location>
        <begin position="1"/>
        <end position="17"/>
    </location>
</feature>
<evidence type="ECO:0000313" key="3">
    <source>
        <dbReference type="Proteomes" id="UP000184304"/>
    </source>
</evidence>
<gene>
    <name evidence="2" type="ORF">ASPTUDRAFT_54982</name>
</gene>
<keyword evidence="1" id="KW-0732">Signal</keyword>
<name>A0A1L9N819_ASPTC</name>
<dbReference type="VEuPathDB" id="FungiDB:ASPTUDRAFT_54982"/>
<dbReference type="STRING" id="767770.A0A1L9N819"/>
<sequence length="261" mass="25083">MKFTGIAALALAGSVSAAAIPVVDTTVQSTLSQLTGVLGKVDNVVGGLVGCATTDLTDLKDELSTIEGKLTQLLPSNKRDLTGTVGGVATPVVGIAGDAAGTVKGVASGAVNTVGNVVGGAVNTVEGVASPVVKTVGGVASPVVKTVGGVASPVVKTVGGAVDSVASPVVNAAGGAVGTVKGAASGVVSGGMYNNPDPCPIANIIPAVNLKRDITDLSGLSETLVAKIQSGDLTAGALEKVLDLLSQNGGLANLQSVLSLV</sequence>
<accession>A0A1L9N819</accession>
<evidence type="ECO:0000313" key="2">
    <source>
        <dbReference type="EMBL" id="OJI85339.1"/>
    </source>
</evidence>
<dbReference type="Proteomes" id="UP000184304">
    <property type="component" value="Unassembled WGS sequence"/>
</dbReference>
<dbReference type="Gene3D" id="1.20.120.20">
    <property type="entry name" value="Apolipoprotein"/>
    <property type="match status" value="1"/>
</dbReference>
<dbReference type="AlphaFoldDB" id="A0A1L9N819"/>
<dbReference type="OrthoDB" id="4492304at2759"/>
<protein>
    <submittedName>
        <fullName evidence="2">Uncharacterized protein</fullName>
    </submittedName>
</protein>
<proteinExistence type="predicted"/>
<evidence type="ECO:0000256" key="1">
    <source>
        <dbReference type="SAM" id="SignalP"/>
    </source>
</evidence>
<organism evidence="2 3">
    <name type="scientific">Aspergillus tubingensis (strain CBS 134.48)</name>
    <dbReference type="NCBI Taxonomy" id="767770"/>
    <lineage>
        <taxon>Eukaryota</taxon>
        <taxon>Fungi</taxon>
        <taxon>Dikarya</taxon>
        <taxon>Ascomycota</taxon>
        <taxon>Pezizomycotina</taxon>
        <taxon>Eurotiomycetes</taxon>
        <taxon>Eurotiomycetidae</taxon>
        <taxon>Eurotiales</taxon>
        <taxon>Aspergillaceae</taxon>
        <taxon>Aspergillus</taxon>
        <taxon>Aspergillus subgen. Circumdati</taxon>
    </lineage>
</organism>
<dbReference type="EMBL" id="KV878198">
    <property type="protein sequence ID" value="OJI85339.1"/>
    <property type="molecule type" value="Genomic_DNA"/>
</dbReference>
<feature type="chain" id="PRO_5012860620" evidence="1">
    <location>
        <begin position="18"/>
        <end position="261"/>
    </location>
</feature>
<reference evidence="3" key="1">
    <citation type="journal article" date="2017" name="Genome Biol.">
        <title>Comparative genomics reveals high biological diversity and specific adaptations in the industrially and medically important fungal genus Aspergillus.</title>
        <authorList>
            <person name="de Vries R.P."/>
            <person name="Riley R."/>
            <person name="Wiebenga A."/>
            <person name="Aguilar-Osorio G."/>
            <person name="Amillis S."/>
            <person name="Uchima C.A."/>
            <person name="Anderluh G."/>
            <person name="Asadollahi M."/>
            <person name="Askin M."/>
            <person name="Barry K."/>
            <person name="Battaglia E."/>
            <person name="Bayram O."/>
            <person name="Benocci T."/>
            <person name="Braus-Stromeyer S.A."/>
            <person name="Caldana C."/>
            <person name="Canovas D."/>
            <person name="Cerqueira G.C."/>
            <person name="Chen F."/>
            <person name="Chen W."/>
            <person name="Choi C."/>
            <person name="Clum A."/>
            <person name="Dos Santos R.A."/>
            <person name="Damasio A.R."/>
            <person name="Diallinas G."/>
            <person name="Emri T."/>
            <person name="Fekete E."/>
            <person name="Flipphi M."/>
            <person name="Freyberg S."/>
            <person name="Gallo A."/>
            <person name="Gournas C."/>
            <person name="Habgood R."/>
            <person name="Hainaut M."/>
            <person name="Harispe M.L."/>
            <person name="Henrissat B."/>
            <person name="Hilden K.S."/>
            <person name="Hope R."/>
            <person name="Hossain A."/>
            <person name="Karabika E."/>
            <person name="Karaffa L."/>
            <person name="Karanyi Z."/>
            <person name="Krasevec N."/>
            <person name="Kuo A."/>
            <person name="Kusch H."/>
            <person name="LaButti K."/>
            <person name="Lagendijk E.L."/>
            <person name="Lapidus A."/>
            <person name="Levasseur A."/>
            <person name="Lindquist E."/>
            <person name="Lipzen A."/>
            <person name="Logrieco A.F."/>
            <person name="MacCabe A."/>
            <person name="Maekelae M.R."/>
            <person name="Malavazi I."/>
            <person name="Melin P."/>
            <person name="Meyer V."/>
            <person name="Mielnichuk N."/>
            <person name="Miskei M."/>
            <person name="Molnar A.P."/>
            <person name="Mule G."/>
            <person name="Ngan C.Y."/>
            <person name="Orejas M."/>
            <person name="Orosz E."/>
            <person name="Ouedraogo J.P."/>
            <person name="Overkamp K.M."/>
            <person name="Park H.-S."/>
            <person name="Perrone G."/>
            <person name="Piumi F."/>
            <person name="Punt P.J."/>
            <person name="Ram A.F."/>
            <person name="Ramon A."/>
            <person name="Rauscher S."/>
            <person name="Record E."/>
            <person name="Riano-Pachon D.M."/>
            <person name="Robert V."/>
            <person name="Roehrig J."/>
            <person name="Ruller R."/>
            <person name="Salamov A."/>
            <person name="Salih N.S."/>
            <person name="Samson R.A."/>
            <person name="Sandor E."/>
            <person name="Sanguinetti M."/>
            <person name="Schuetze T."/>
            <person name="Sepcic K."/>
            <person name="Shelest E."/>
            <person name="Sherlock G."/>
            <person name="Sophianopoulou V."/>
            <person name="Squina F.M."/>
            <person name="Sun H."/>
            <person name="Susca A."/>
            <person name="Todd R.B."/>
            <person name="Tsang A."/>
            <person name="Unkles S.E."/>
            <person name="van de Wiele N."/>
            <person name="van Rossen-Uffink D."/>
            <person name="Oliveira J.V."/>
            <person name="Vesth T.C."/>
            <person name="Visser J."/>
            <person name="Yu J.-H."/>
            <person name="Zhou M."/>
            <person name="Andersen M.R."/>
            <person name="Archer D.B."/>
            <person name="Baker S.E."/>
            <person name="Benoit I."/>
            <person name="Brakhage A.A."/>
            <person name="Braus G.H."/>
            <person name="Fischer R."/>
            <person name="Frisvad J.C."/>
            <person name="Goldman G.H."/>
            <person name="Houbraken J."/>
            <person name="Oakley B."/>
            <person name="Pocsi I."/>
            <person name="Scazzocchio C."/>
            <person name="Seiboth B."/>
            <person name="vanKuyk P.A."/>
            <person name="Wortman J."/>
            <person name="Dyer P.S."/>
            <person name="Grigoriev I.V."/>
        </authorList>
    </citation>
    <scope>NUCLEOTIDE SEQUENCE [LARGE SCALE GENOMIC DNA]</scope>
    <source>
        <strain evidence="3">CBS 134.48</strain>
    </source>
</reference>
<dbReference type="OMA" id="KRDVMGT"/>
<keyword evidence="3" id="KW-1185">Reference proteome</keyword>